<proteinExistence type="predicted"/>
<comment type="caution">
    <text evidence="2">The sequence shown here is derived from an EMBL/GenBank/DDBJ whole genome shotgun (WGS) entry which is preliminary data.</text>
</comment>
<evidence type="ECO:0000256" key="1">
    <source>
        <dbReference type="SAM" id="SignalP"/>
    </source>
</evidence>
<sequence length="124" mass="13602">MKANSIPMVITITFLIFSVTTAAQPPAGKSDSIKECVNLLLGPNPEAGPISKWRPILCKDLLRTTAKSFKITGNLPPEYLRTLEELPAFKNNPAKLRTYLCGLGLTKKAAEKFGCSKKIVIERN</sequence>
<dbReference type="Proteomes" id="UP000325081">
    <property type="component" value="Unassembled WGS sequence"/>
</dbReference>
<keyword evidence="3" id="KW-1185">Reference proteome</keyword>
<dbReference type="AlphaFoldDB" id="A0A5A7PTJ5"/>
<feature type="chain" id="PRO_5023080893" evidence="1">
    <location>
        <begin position="23"/>
        <end position="124"/>
    </location>
</feature>
<dbReference type="OrthoDB" id="1830437at2759"/>
<keyword evidence="1" id="KW-0732">Signal</keyword>
<dbReference type="EMBL" id="BKCP01005072">
    <property type="protein sequence ID" value="GER36173.1"/>
    <property type="molecule type" value="Genomic_DNA"/>
</dbReference>
<feature type="signal peptide" evidence="1">
    <location>
        <begin position="1"/>
        <end position="22"/>
    </location>
</feature>
<gene>
    <name evidence="2" type="ORF">STAS_12489</name>
</gene>
<name>A0A5A7PTJ5_STRAF</name>
<evidence type="ECO:0000313" key="2">
    <source>
        <dbReference type="EMBL" id="GER36173.1"/>
    </source>
</evidence>
<accession>A0A5A7PTJ5</accession>
<evidence type="ECO:0000313" key="3">
    <source>
        <dbReference type="Proteomes" id="UP000325081"/>
    </source>
</evidence>
<reference evidence="3" key="1">
    <citation type="journal article" date="2019" name="Curr. Biol.">
        <title>Genome Sequence of Striga asiatica Provides Insight into the Evolution of Plant Parasitism.</title>
        <authorList>
            <person name="Yoshida S."/>
            <person name="Kim S."/>
            <person name="Wafula E.K."/>
            <person name="Tanskanen J."/>
            <person name="Kim Y.M."/>
            <person name="Honaas L."/>
            <person name="Yang Z."/>
            <person name="Spallek T."/>
            <person name="Conn C.E."/>
            <person name="Ichihashi Y."/>
            <person name="Cheong K."/>
            <person name="Cui S."/>
            <person name="Der J.P."/>
            <person name="Gundlach H."/>
            <person name="Jiao Y."/>
            <person name="Hori C."/>
            <person name="Ishida J.K."/>
            <person name="Kasahara H."/>
            <person name="Kiba T."/>
            <person name="Kim M.S."/>
            <person name="Koo N."/>
            <person name="Laohavisit A."/>
            <person name="Lee Y.H."/>
            <person name="Lumba S."/>
            <person name="McCourt P."/>
            <person name="Mortimer J.C."/>
            <person name="Mutuku J.M."/>
            <person name="Nomura T."/>
            <person name="Sasaki-Sekimoto Y."/>
            <person name="Seto Y."/>
            <person name="Wang Y."/>
            <person name="Wakatake T."/>
            <person name="Sakakibara H."/>
            <person name="Demura T."/>
            <person name="Yamaguchi S."/>
            <person name="Yoneyama K."/>
            <person name="Manabe R.I."/>
            <person name="Nelson D.C."/>
            <person name="Schulman A.H."/>
            <person name="Timko M.P."/>
            <person name="dePamphilis C.W."/>
            <person name="Choi D."/>
            <person name="Shirasu K."/>
        </authorList>
    </citation>
    <scope>NUCLEOTIDE SEQUENCE [LARGE SCALE GENOMIC DNA]</scope>
    <source>
        <strain evidence="3">cv. UVA1</strain>
    </source>
</reference>
<protein>
    <submittedName>
        <fullName evidence="2">MA3 domain-containing protein</fullName>
    </submittedName>
</protein>
<organism evidence="2 3">
    <name type="scientific">Striga asiatica</name>
    <name type="common">Asiatic witchweed</name>
    <name type="synonym">Buchnera asiatica</name>
    <dbReference type="NCBI Taxonomy" id="4170"/>
    <lineage>
        <taxon>Eukaryota</taxon>
        <taxon>Viridiplantae</taxon>
        <taxon>Streptophyta</taxon>
        <taxon>Embryophyta</taxon>
        <taxon>Tracheophyta</taxon>
        <taxon>Spermatophyta</taxon>
        <taxon>Magnoliopsida</taxon>
        <taxon>eudicotyledons</taxon>
        <taxon>Gunneridae</taxon>
        <taxon>Pentapetalae</taxon>
        <taxon>asterids</taxon>
        <taxon>lamiids</taxon>
        <taxon>Lamiales</taxon>
        <taxon>Orobanchaceae</taxon>
        <taxon>Buchnereae</taxon>
        <taxon>Striga</taxon>
    </lineage>
</organism>